<keyword evidence="2" id="KW-0472">Membrane</keyword>
<feature type="transmembrane region" description="Helical" evidence="2">
    <location>
        <begin position="359"/>
        <end position="380"/>
    </location>
</feature>
<protein>
    <submittedName>
        <fullName evidence="3">Uncharacterized protein</fullName>
    </submittedName>
</protein>
<organism evidence="3 4">
    <name type="scientific">Prorocentrum cordatum</name>
    <dbReference type="NCBI Taxonomy" id="2364126"/>
    <lineage>
        <taxon>Eukaryota</taxon>
        <taxon>Sar</taxon>
        <taxon>Alveolata</taxon>
        <taxon>Dinophyceae</taxon>
        <taxon>Prorocentrales</taxon>
        <taxon>Prorocentraceae</taxon>
        <taxon>Prorocentrum</taxon>
    </lineage>
</organism>
<comment type="caution">
    <text evidence="3">The sequence shown here is derived from an EMBL/GenBank/DDBJ whole genome shotgun (WGS) entry which is preliminary data.</text>
</comment>
<reference evidence="3" key="1">
    <citation type="submission" date="2023-10" db="EMBL/GenBank/DDBJ databases">
        <authorList>
            <person name="Chen Y."/>
            <person name="Shah S."/>
            <person name="Dougan E. K."/>
            <person name="Thang M."/>
            <person name="Chan C."/>
        </authorList>
    </citation>
    <scope>NUCLEOTIDE SEQUENCE [LARGE SCALE GENOMIC DNA]</scope>
</reference>
<sequence>EISHSDATVKQSKLTPQEARDPLKRKAAFTPKADDIFSTIRGHKAMRISDTRWVSGELNWCGKGKRASHQTAAGSDDDAATATNYFDESDLEAPTLKLAKKMRSHSPMSLQPPPSHTLKSGSAGKVPGRAPSSRGGSSAGPGSAKKSDGRQGVAAKSVRAADEFEDDEADAEDELGPEAEEKERVWPEFEKRMAPAAFAAMKRELTSMFKQALRAIPYSNEASFKRLDKGYDQVKDDGDVATYKYKETKSDFIQKFSELDNDVNGIKAWRQTSDSNQARDDLIKKLEEIQTEASTLEEIAAGIAEVRRQQQEGKAKDKRKQTTQLKKHVTMFENTGMPQALAAEFGGLVHENKVFIKTILLILFFLITLVIILRPLLVFIHPHLPTFSVLPFPAPPRPKGSVESYSVDSAMEDPFHVKLQEFNTGTMSKLGAAITNNWDIIVRKTQKVEKLMTNQAAMTSIALGKCLDEVDFRVEFKGGPLEADEACMELSRKPFLVLTKNHSWSWSSNSWPFPGLPSFVVNVGTPTVLLKLVAAGSLLRGGLTALSALQQWAKSNEDDCCKTAWTESSAAFLNKDEVLYVPYGVVPFVTSFLGKGSADESPTASMIVFPIFPKAIAVNDDGKKQEWEFIKRDLEHTFATCGDSKIWASFKGPVVDYIGKVGE</sequence>
<accession>A0ABN9XX86</accession>
<evidence type="ECO:0000313" key="4">
    <source>
        <dbReference type="Proteomes" id="UP001189429"/>
    </source>
</evidence>
<gene>
    <name evidence="3" type="ORF">PCOR1329_LOCUS79495</name>
</gene>
<feature type="region of interest" description="Disordered" evidence="1">
    <location>
        <begin position="1"/>
        <end position="27"/>
    </location>
</feature>
<feature type="compositionally biased region" description="Polar residues" evidence="1">
    <location>
        <begin position="1"/>
        <end position="15"/>
    </location>
</feature>
<keyword evidence="2" id="KW-0812">Transmembrane</keyword>
<keyword evidence="4" id="KW-1185">Reference proteome</keyword>
<feature type="compositionally biased region" description="Acidic residues" evidence="1">
    <location>
        <begin position="163"/>
        <end position="178"/>
    </location>
</feature>
<evidence type="ECO:0000256" key="2">
    <source>
        <dbReference type="SAM" id="Phobius"/>
    </source>
</evidence>
<feature type="non-terminal residue" evidence="3">
    <location>
        <position position="1"/>
    </location>
</feature>
<keyword evidence="2" id="KW-1133">Transmembrane helix</keyword>
<evidence type="ECO:0000313" key="3">
    <source>
        <dbReference type="EMBL" id="CAK0903093.1"/>
    </source>
</evidence>
<feature type="region of interest" description="Disordered" evidence="1">
    <location>
        <begin position="96"/>
        <end position="188"/>
    </location>
</feature>
<feature type="compositionally biased region" description="Low complexity" evidence="1">
    <location>
        <begin position="127"/>
        <end position="144"/>
    </location>
</feature>
<feature type="compositionally biased region" description="Basic and acidic residues" evidence="1">
    <location>
        <begin position="179"/>
        <end position="188"/>
    </location>
</feature>
<proteinExistence type="predicted"/>
<evidence type="ECO:0000256" key="1">
    <source>
        <dbReference type="SAM" id="MobiDB-lite"/>
    </source>
</evidence>
<dbReference type="EMBL" id="CAUYUJ010021169">
    <property type="protein sequence ID" value="CAK0903093.1"/>
    <property type="molecule type" value="Genomic_DNA"/>
</dbReference>
<dbReference type="Proteomes" id="UP001189429">
    <property type="component" value="Unassembled WGS sequence"/>
</dbReference>
<name>A0ABN9XX86_9DINO</name>